<protein>
    <submittedName>
        <fullName evidence="1">Uncharacterized protein</fullName>
    </submittedName>
</protein>
<name>A0A6J5NAZ5_9CAUD</name>
<evidence type="ECO:0000313" key="1">
    <source>
        <dbReference type="EMBL" id="CAB4156033.1"/>
    </source>
</evidence>
<proteinExistence type="predicted"/>
<accession>A0A6J5NAZ5</accession>
<gene>
    <name evidence="1" type="ORF">UFOVP672_43</name>
</gene>
<sequence length="48" mass="5104">MEADQLREFGILAAKAGLSKSALLKQLALKSIADASKPTPRKRKAIPA</sequence>
<dbReference type="EMBL" id="LR796636">
    <property type="protein sequence ID" value="CAB4156033.1"/>
    <property type="molecule type" value="Genomic_DNA"/>
</dbReference>
<organism evidence="1">
    <name type="scientific">uncultured Caudovirales phage</name>
    <dbReference type="NCBI Taxonomy" id="2100421"/>
    <lineage>
        <taxon>Viruses</taxon>
        <taxon>Duplodnaviria</taxon>
        <taxon>Heunggongvirae</taxon>
        <taxon>Uroviricota</taxon>
        <taxon>Caudoviricetes</taxon>
        <taxon>Peduoviridae</taxon>
        <taxon>Maltschvirus</taxon>
        <taxon>Maltschvirus maltsch</taxon>
    </lineage>
</organism>
<reference evidence="1" key="1">
    <citation type="submission" date="2020-04" db="EMBL/GenBank/DDBJ databases">
        <authorList>
            <person name="Chiriac C."/>
            <person name="Salcher M."/>
            <person name="Ghai R."/>
            <person name="Kavagutti S V."/>
        </authorList>
    </citation>
    <scope>NUCLEOTIDE SEQUENCE</scope>
</reference>